<dbReference type="Gene3D" id="3.40.50.410">
    <property type="entry name" value="von Willebrand factor, type A domain"/>
    <property type="match status" value="1"/>
</dbReference>
<dbReference type="CDD" id="cd00198">
    <property type="entry name" value="vWFA"/>
    <property type="match status" value="1"/>
</dbReference>
<keyword evidence="2" id="KW-1133">Transmembrane helix</keyword>
<keyword evidence="2" id="KW-0472">Membrane</keyword>
<dbReference type="Pfam" id="PF07090">
    <property type="entry name" value="GATase1_like"/>
    <property type="match status" value="1"/>
</dbReference>
<feature type="transmembrane region" description="Helical" evidence="2">
    <location>
        <begin position="6"/>
        <end position="27"/>
    </location>
</feature>
<evidence type="ECO:0000313" key="5">
    <source>
        <dbReference type="Proteomes" id="UP000294902"/>
    </source>
</evidence>
<dbReference type="Gene3D" id="3.40.50.880">
    <property type="match status" value="2"/>
</dbReference>
<dbReference type="PROSITE" id="PS50234">
    <property type="entry name" value="VWFA"/>
    <property type="match status" value="2"/>
</dbReference>
<dbReference type="SUPFAM" id="SSF52317">
    <property type="entry name" value="Class I glutamine amidotransferase-like"/>
    <property type="match status" value="1"/>
</dbReference>
<accession>A0A4R3MND9</accession>
<feature type="domain" description="VWFA" evidence="3">
    <location>
        <begin position="407"/>
        <end position="594"/>
    </location>
</feature>
<keyword evidence="2" id="KW-0812">Transmembrane</keyword>
<dbReference type="Proteomes" id="UP000294902">
    <property type="component" value="Unassembled WGS sequence"/>
</dbReference>
<name>A0A4R3MND9_9FIRM</name>
<dbReference type="SMART" id="SM00327">
    <property type="entry name" value="VWA"/>
    <property type="match status" value="2"/>
</dbReference>
<dbReference type="InterPro" id="IPR036465">
    <property type="entry name" value="vWFA_dom_sf"/>
</dbReference>
<evidence type="ECO:0000256" key="2">
    <source>
        <dbReference type="SAM" id="Phobius"/>
    </source>
</evidence>
<gene>
    <name evidence="4" type="ORF">EDC18_103260</name>
</gene>
<evidence type="ECO:0000256" key="1">
    <source>
        <dbReference type="SAM" id="MobiDB-lite"/>
    </source>
</evidence>
<feature type="domain" description="VWFA" evidence="3">
    <location>
        <begin position="66"/>
        <end position="201"/>
    </location>
</feature>
<proteinExistence type="predicted"/>
<dbReference type="PANTHER" id="PTHR37947">
    <property type="entry name" value="BLL2462 PROTEIN"/>
    <property type="match status" value="1"/>
</dbReference>
<sequence>MQVSIGRPYLLVLIPLIIIGVILSSRWLFQKKDKKRNVLIIRSVLIFLIVLALCGINFRWDTKGTTNLFIVDLSSSASNYRGEADRFISEAINTIPIGETAGVLVFGENVLVDRFINESRAYNQITTTPIQRSTNIQNALTSALALFPEDRAKRIILISDGEENEGDTRRIIPSLMEQNVEINVLKIDHQEQQEVYIDDLRVPDRIHYGETFNIVVEVKSNVETQGQITLYSGRTKKGVSTVDIQKGDNRFVFQDTQLETGIQTYKAVIEPLIDTELRNNEYTTYTNVQTQPKLLLVEGEPGEGEVLEEILKASNIEYVKRSPFAVPRTLNELTEYKSIILANVNANDLSDSFLSNIKPYVNDYAGGLIVTGGENAFALGDYKDTPLEEVLPVYMDLKGKKEIPEMAIVMIIDQSGSMSDGNGFINNLDMAKEAAIEALNTIRDTDSIGILAFDHTYQWIVDIQQANNKDAINRKINSIDIQGGTSIFPALKEGYEQINKTNAQIKHIILLTDGQDGFVAYDDLLEEMNNNNITLSTVSIGFGADTFLLNRLSNMGNGRYYHTDLNTDIPRIFAQEVYLSSRQYLHNRAFFPRIRYNHPILNRVVTNRGLPSLLGYIASSPKENATVILDSDEEDPILAVWQYGLGRTVAWNSDISGAWSAQYTPWENNITLWQNIINWTLENYESSSSNATVSIEGNKAKISYVSEHIDPNIRVSAVSTSEEGQQKEIQLSNIKPGEYEGMINLDDIGYYSMNIRETLNDNVIGYVNTAAVMQYPLEYKFFENKQVLEMLVNETNGRFIENPQEIFEGNVQAVKAMIDITNFLLVLALLLFVYDIGNRRLNIDIRKYFGSKKKLNQESIKDETINDGNSETIKVEEKEKNITKKKSLKTKEKVKKVKKEENKNQAVSTTSALLQKKKDRL</sequence>
<keyword evidence="5" id="KW-1185">Reference proteome</keyword>
<dbReference type="PANTHER" id="PTHR37947:SF2">
    <property type="entry name" value="VON WILLEBRAND FACTOR TYPE A"/>
    <property type="match status" value="1"/>
</dbReference>
<feature type="transmembrane region" description="Helical" evidence="2">
    <location>
        <begin position="820"/>
        <end position="837"/>
    </location>
</feature>
<feature type="region of interest" description="Disordered" evidence="1">
    <location>
        <begin position="891"/>
        <end position="921"/>
    </location>
</feature>
<evidence type="ECO:0000259" key="3">
    <source>
        <dbReference type="PROSITE" id="PS50234"/>
    </source>
</evidence>
<dbReference type="InterPro" id="IPR002035">
    <property type="entry name" value="VWF_A"/>
</dbReference>
<dbReference type="SUPFAM" id="SSF53300">
    <property type="entry name" value="vWA-like"/>
    <property type="match status" value="2"/>
</dbReference>
<reference evidence="4 5" key="1">
    <citation type="submission" date="2019-03" db="EMBL/GenBank/DDBJ databases">
        <title>Genomic Encyclopedia of Type Strains, Phase IV (KMG-IV): sequencing the most valuable type-strain genomes for metagenomic binning, comparative biology and taxonomic classification.</title>
        <authorList>
            <person name="Goeker M."/>
        </authorList>
    </citation>
    <scope>NUCLEOTIDE SEQUENCE [LARGE SCALE GENOMIC DNA]</scope>
    <source>
        <strain evidence="4 5">DSM 24629</strain>
    </source>
</reference>
<dbReference type="Pfam" id="PF13519">
    <property type="entry name" value="VWA_2"/>
    <property type="match status" value="1"/>
</dbReference>
<dbReference type="AlphaFoldDB" id="A0A4R3MND9"/>
<dbReference type="InterPro" id="IPR010768">
    <property type="entry name" value="GATase1-like"/>
</dbReference>
<evidence type="ECO:0000313" key="4">
    <source>
        <dbReference type="EMBL" id="TCT15554.1"/>
    </source>
</evidence>
<organism evidence="4 5">
    <name type="scientific">Natranaerovirga pectinivora</name>
    <dbReference type="NCBI Taxonomy" id="682400"/>
    <lineage>
        <taxon>Bacteria</taxon>
        <taxon>Bacillati</taxon>
        <taxon>Bacillota</taxon>
        <taxon>Clostridia</taxon>
        <taxon>Lachnospirales</taxon>
        <taxon>Natranaerovirgaceae</taxon>
        <taxon>Natranaerovirga</taxon>
    </lineage>
</organism>
<comment type="caution">
    <text evidence="4">The sequence shown here is derived from an EMBL/GenBank/DDBJ whole genome shotgun (WGS) entry which is preliminary data.</text>
</comment>
<protein>
    <submittedName>
        <fullName evidence="4">von Willebrand factor type A domain-containing protein</fullName>
    </submittedName>
</protein>
<dbReference type="InterPro" id="IPR029062">
    <property type="entry name" value="Class_I_gatase-like"/>
</dbReference>
<feature type="transmembrane region" description="Helical" evidence="2">
    <location>
        <begin position="39"/>
        <end position="60"/>
    </location>
</feature>
<dbReference type="EMBL" id="SMAL01000003">
    <property type="protein sequence ID" value="TCT15554.1"/>
    <property type="molecule type" value="Genomic_DNA"/>
</dbReference>
<dbReference type="Pfam" id="PF00092">
    <property type="entry name" value="VWA"/>
    <property type="match status" value="1"/>
</dbReference>